<dbReference type="AlphaFoldDB" id="A1ZK98"/>
<evidence type="ECO:0000256" key="1">
    <source>
        <dbReference type="ARBA" id="ARBA00022729"/>
    </source>
</evidence>
<name>A1ZK98_MICM2</name>
<comment type="caution">
    <text evidence="4">The sequence shown here is derived from an EMBL/GenBank/DDBJ whole genome shotgun (WGS) entry which is preliminary data.</text>
</comment>
<dbReference type="PROSITE" id="PS50983">
    <property type="entry name" value="FE_B12_PBP"/>
    <property type="match status" value="1"/>
</dbReference>
<dbReference type="PANTHER" id="PTHR30535">
    <property type="entry name" value="VITAMIN B12-BINDING PROTEIN"/>
    <property type="match status" value="1"/>
</dbReference>
<sequence>MEQSAIHQKNVITQLGLILAWVGLLAYSLMAGGCTSNASDESQQQHIKKVEKTTVTPLRIVSLNGTITEVLCVLGYEQNIVGVDVTSTYPSAINKLPKVGHTRNMQAEGIISLKPSLILGKTEELKPELIQQLKATKIDLELFKIDYSVQGAKQLIKDIAQKLPPTNGATVEALTKQIDEPLTKLEKLPNTPKVLFIYARGAGTLMVAGKNTPVQKIIEMAGGQNAINDFDNFKPLTAEALVKANPEVILMFESGLKSLDEGNGLLKIPGVVNTNAGRNKAFVAMDGQFLTGFSPRLGQAVYTLNKKLKATLATQ</sequence>
<keyword evidence="2" id="KW-0812">Transmembrane</keyword>
<feature type="domain" description="Fe/B12 periplasmic-binding" evidence="3">
    <location>
        <begin position="59"/>
        <end position="315"/>
    </location>
</feature>
<dbReference type="PANTHER" id="PTHR30535:SF4">
    <property type="entry name" value="HEMIN-BINDING PERIPLASMIC PROTEIN HMUT"/>
    <property type="match status" value="1"/>
</dbReference>
<organism evidence="4 5">
    <name type="scientific">Microscilla marina ATCC 23134</name>
    <dbReference type="NCBI Taxonomy" id="313606"/>
    <lineage>
        <taxon>Bacteria</taxon>
        <taxon>Pseudomonadati</taxon>
        <taxon>Bacteroidota</taxon>
        <taxon>Cytophagia</taxon>
        <taxon>Cytophagales</taxon>
        <taxon>Microscillaceae</taxon>
        <taxon>Microscilla</taxon>
    </lineage>
</organism>
<protein>
    <submittedName>
        <fullName evidence="4">Hemin-binding periplasmic protein</fullName>
    </submittedName>
</protein>
<reference evidence="4 5" key="1">
    <citation type="submission" date="2007-01" db="EMBL/GenBank/DDBJ databases">
        <authorList>
            <person name="Haygood M."/>
            <person name="Podell S."/>
            <person name="Anderson C."/>
            <person name="Hopkinson B."/>
            <person name="Roe K."/>
            <person name="Barbeau K."/>
            <person name="Gaasterland T."/>
            <person name="Ferriera S."/>
            <person name="Johnson J."/>
            <person name="Kravitz S."/>
            <person name="Beeson K."/>
            <person name="Sutton G."/>
            <person name="Rogers Y.-H."/>
            <person name="Friedman R."/>
            <person name="Frazier M."/>
            <person name="Venter J.C."/>
        </authorList>
    </citation>
    <scope>NUCLEOTIDE SEQUENCE [LARGE SCALE GENOMIC DNA]</scope>
    <source>
        <strain evidence="4 5">ATCC 23134</strain>
    </source>
</reference>
<keyword evidence="1" id="KW-0732">Signal</keyword>
<evidence type="ECO:0000256" key="2">
    <source>
        <dbReference type="SAM" id="Phobius"/>
    </source>
</evidence>
<dbReference type="Gene3D" id="3.40.50.1980">
    <property type="entry name" value="Nitrogenase molybdenum iron protein domain"/>
    <property type="match status" value="2"/>
</dbReference>
<dbReference type="NCBIfam" id="NF038402">
    <property type="entry name" value="TroA_like"/>
    <property type="match status" value="1"/>
</dbReference>
<dbReference type="InterPro" id="IPR002491">
    <property type="entry name" value="ABC_transptr_periplasmic_BD"/>
</dbReference>
<proteinExistence type="predicted"/>
<evidence type="ECO:0000259" key="3">
    <source>
        <dbReference type="PROSITE" id="PS50983"/>
    </source>
</evidence>
<dbReference type="InterPro" id="IPR050902">
    <property type="entry name" value="ABC_Transporter_SBP"/>
</dbReference>
<evidence type="ECO:0000313" key="4">
    <source>
        <dbReference type="EMBL" id="EAY29124.1"/>
    </source>
</evidence>
<gene>
    <name evidence="4" type="ORF">M23134_02315</name>
</gene>
<keyword evidence="2" id="KW-0472">Membrane</keyword>
<evidence type="ECO:0000313" key="5">
    <source>
        <dbReference type="Proteomes" id="UP000004095"/>
    </source>
</evidence>
<dbReference type="eggNOG" id="COG4558">
    <property type="taxonomic scope" value="Bacteria"/>
</dbReference>
<dbReference type="RefSeq" id="WP_002696706.1">
    <property type="nucleotide sequence ID" value="NZ_AAWS01000012.1"/>
</dbReference>
<dbReference type="EMBL" id="AAWS01000012">
    <property type="protein sequence ID" value="EAY29124.1"/>
    <property type="molecule type" value="Genomic_DNA"/>
</dbReference>
<feature type="transmembrane region" description="Helical" evidence="2">
    <location>
        <begin position="12"/>
        <end position="30"/>
    </location>
</feature>
<dbReference type="Proteomes" id="UP000004095">
    <property type="component" value="Unassembled WGS sequence"/>
</dbReference>
<keyword evidence="2" id="KW-1133">Transmembrane helix</keyword>
<dbReference type="SUPFAM" id="SSF53807">
    <property type="entry name" value="Helical backbone' metal receptor"/>
    <property type="match status" value="1"/>
</dbReference>
<accession>A1ZK98</accession>
<dbReference type="InterPro" id="IPR054828">
    <property type="entry name" value="Vit_B12_bind_prot"/>
</dbReference>
<dbReference type="Pfam" id="PF01497">
    <property type="entry name" value="Peripla_BP_2"/>
    <property type="match status" value="1"/>
</dbReference>
<keyword evidence="5" id="KW-1185">Reference proteome</keyword>